<dbReference type="AlphaFoldDB" id="A0A4V6NP12"/>
<evidence type="ECO:0000256" key="1">
    <source>
        <dbReference type="ARBA" id="ARBA00023015"/>
    </source>
</evidence>
<gene>
    <name evidence="6" type="ORF">EV192_102859</name>
</gene>
<keyword evidence="1" id="KW-0805">Transcription regulation</keyword>
<evidence type="ECO:0000313" key="7">
    <source>
        <dbReference type="Proteomes" id="UP000295680"/>
    </source>
</evidence>
<dbReference type="OrthoDB" id="4709966at2"/>
<dbReference type="Proteomes" id="UP000295680">
    <property type="component" value="Unassembled WGS sequence"/>
</dbReference>
<dbReference type="InterPro" id="IPR001647">
    <property type="entry name" value="HTH_TetR"/>
</dbReference>
<feature type="domain" description="HTH tetR-type" evidence="5">
    <location>
        <begin position="8"/>
        <end position="68"/>
    </location>
</feature>
<dbReference type="PANTHER" id="PTHR30055:SF234">
    <property type="entry name" value="HTH-TYPE TRANSCRIPTIONAL REGULATOR BETI"/>
    <property type="match status" value="1"/>
</dbReference>
<dbReference type="Gene3D" id="1.10.357.10">
    <property type="entry name" value="Tetracycline Repressor, domain 2"/>
    <property type="match status" value="1"/>
</dbReference>
<name>A0A4V6NP12_9PSEU</name>
<dbReference type="Pfam" id="PF00440">
    <property type="entry name" value="TetR_N"/>
    <property type="match status" value="1"/>
</dbReference>
<protein>
    <submittedName>
        <fullName evidence="6">TetR family transcriptional regulator</fullName>
    </submittedName>
</protein>
<evidence type="ECO:0000256" key="2">
    <source>
        <dbReference type="ARBA" id="ARBA00023125"/>
    </source>
</evidence>
<comment type="caution">
    <text evidence="6">The sequence shown here is derived from an EMBL/GenBank/DDBJ whole genome shotgun (WGS) entry which is preliminary data.</text>
</comment>
<keyword evidence="3" id="KW-0804">Transcription</keyword>
<dbReference type="SUPFAM" id="SSF46689">
    <property type="entry name" value="Homeodomain-like"/>
    <property type="match status" value="1"/>
</dbReference>
<dbReference type="PROSITE" id="PS50977">
    <property type="entry name" value="HTH_TETR_2"/>
    <property type="match status" value="1"/>
</dbReference>
<proteinExistence type="predicted"/>
<dbReference type="GO" id="GO:0000976">
    <property type="term" value="F:transcription cis-regulatory region binding"/>
    <property type="evidence" value="ECO:0007669"/>
    <property type="project" value="TreeGrafter"/>
</dbReference>
<feature type="DNA-binding region" description="H-T-H motif" evidence="4">
    <location>
        <begin position="31"/>
        <end position="50"/>
    </location>
</feature>
<evidence type="ECO:0000256" key="3">
    <source>
        <dbReference type="ARBA" id="ARBA00023163"/>
    </source>
</evidence>
<dbReference type="GO" id="GO:0003700">
    <property type="term" value="F:DNA-binding transcription factor activity"/>
    <property type="evidence" value="ECO:0007669"/>
    <property type="project" value="TreeGrafter"/>
</dbReference>
<sequence length="192" mass="20318">MRRTEARQRNREALIDAALAEVAAHGYRATRLEDLADRAGLTTGAVYSIFGSKRELLAAAMERLVAEFENAVAPLADPALSLTEVLRGYAAVMYRAAVDPRARERFAFELEAGAAAVRGLELATGTPSAKLTELLTARQFGDRRTTADQASRLAPAVAALASGLAQRAVFDPGSVDEDYLADAAEALAGLLG</sequence>
<dbReference type="PANTHER" id="PTHR30055">
    <property type="entry name" value="HTH-TYPE TRANSCRIPTIONAL REGULATOR RUTR"/>
    <property type="match status" value="1"/>
</dbReference>
<dbReference type="PRINTS" id="PR00455">
    <property type="entry name" value="HTHTETR"/>
</dbReference>
<reference evidence="6 7" key="1">
    <citation type="submission" date="2019-03" db="EMBL/GenBank/DDBJ databases">
        <title>Genomic Encyclopedia of Type Strains, Phase IV (KMG-IV): sequencing the most valuable type-strain genomes for metagenomic binning, comparative biology and taxonomic classification.</title>
        <authorList>
            <person name="Goeker M."/>
        </authorList>
    </citation>
    <scope>NUCLEOTIDE SEQUENCE [LARGE SCALE GENOMIC DNA]</scope>
    <source>
        <strain evidence="6 7">DSM 45934</strain>
    </source>
</reference>
<dbReference type="RefSeq" id="WP_132114695.1">
    <property type="nucleotide sequence ID" value="NZ_SLWS01000002.1"/>
</dbReference>
<evidence type="ECO:0000259" key="5">
    <source>
        <dbReference type="PROSITE" id="PS50977"/>
    </source>
</evidence>
<keyword evidence="2 4" id="KW-0238">DNA-binding</keyword>
<keyword evidence="7" id="KW-1185">Reference proteome</keyword>
<dbReference type="EMBL" id="SLWS01000002">
    <property type="protein sequence ID" value="TCO62720.1"/>
    <property type="molecule type" value="Genomic_DNA"/>
</dbReference>
<evidence type="ECO:0000313" key="6">
    <source>
        <dbReference type="EMBL" id="TCO62720.1"/>
    </source>
</evidence>
<dbReference type="InterPro" id="IPR050109">
    <property type="entry name" value="HTH-type_TetR-like_transc_reg"/>
</dbReference>
<accession>A0A4V6NP12</accession>
<evidence type="ECO:0000256" key="4">
    <source>
        <dbReference type="PROSITE-ProRule" id="PRU00335"/>
    </source>
</evidence>
<organism evidence="6 7">
    <name type="scientific">Actinocrispum wychmicini</name>
    <dbReference type="NCBI Taxonomy" id="1213861"/>
    <lineage>
        <taxon>Bacteria</taxon>
        <taxon>Bacillati</taxon>
        <taxon>Actinomycetota</taxon>
        <taxon>Actinomycetes</taxon>
        <taxon>Pseudonocardiales</taxon>
        <taxon>Pseudonocardiaceae</taxon>
        <taxon>Actinocrispum</taxon>
    </lineage>
</organism>
<dbReference type="InterPro" id="IPR009057">
    <property type="entry name" value="Homeodomain-like_sf"/>
</dbReference>